<gene>
    <name evidence="3" type="ORF">B0T26DRAFT_652818</name>
</gene>
<evidence type="ECO:0000259" key="2">
    <source>
        <dbReference type="Pfam" id="PF14420"/>
    </source>
</evidence>
<comment type="caution">
    <text evidence="3">The sequence shown here is derived from an EMBL/GenBank/DDBJ whole genome shotgun (WGS) entry which is preliminary data.</text>
</comment>
<organism evidence="3 4">
    <name type="scientific">Lasiosphaeria miniovina</name>
    <dbReference type="NCBI Taxonomy" id="1954250"/>
    <lineage>
        <taxon>Eukaryota</taxon>
        <taxon>Fungi</taxon>
        <taxon>Dikarya</taxon>
        <taxon>Ascomycota</taxon>
        <taxon>Pezizomycotina</taxon>
        <taxon>Sordariomycetes</taxon>
        <taxon>Sordariomycetidae</taxon>
        <taxon>Sordariales</taxon>
        <taxon>Lasiosphaeriaceae</taxon>
        <taxon>Lasiosphaeria</taxon>
    </lineage>
</organism>
<sequence>MTKPWDEHRETIVRQYKEQKKPLHEVQRFMEEKHRFKASTRAYRSRFDRWGVHKYTCRKRRGSFANAGRISASDDAVCDDFSPAQSPDLDDEGSASSPLASSPAMSPADFFVQPALLT</sequence>
<dbReference type="PANTHER" id="PTHR38788:SF3">
    <property type="entry name" value="CLR5 DOMAIN-CONTAINING PROTEIN"/>
    <property type="match status" value="1"/>
</dbReference>
<dbReference type="InterPro" id="IPR025676">
    <property type="entry name" value="Clr5_dom"/>
</dbReference>
<reference evidence="3" key="1">
    <citation type="submission" date="2023-06" db="EMBL/GenBank/DDBJ databases">
        <title>Genome-scale phylogeny and comparative genomics of the fungal order Sordariales.</title>
        <authorList>
            <consortium name="Lawrence Berkeley National Laboratory"/>
            <person name="Hensen N."/>
            <person name="Bonometti L."/>
            <person name="Westerberg I."/>
            <person name="Brannstrom I.O."/>
            <person name="Guillou S."/>
            <person name="Cros-Aarteil S."/>
            <person name="Calhoun S."/>
            <person name="Haridas S."/>
            <person name="Kuo A."/>
            <person name="Mondo S."/>
            <person name="Pangilinan J."/>
            <person name="Riley R."/>
            <person name="LaButti K."/>
            <person name="Andreopoulos B."/>
            <person name="Lipzen A."/>
            <person name="Chen C."/>
            <person name="Yanf M."/>
            <person name="Daum C."/>
            <person name="Ng V."/>
            <person name="Clum A."/>
            <person name="Steindorff A."/>
            <person name="Ohm R."/>
            <person name="Martin F."/>
            <person name="Silar P."/>
            <person name="Natvig D."/>
            <person name="Lalanne C."/>
            <person name="Gautier V."/>
            <person name="Ament-velasquez S.L."/>
            <person name="Kruys A."/>
            <person name="Hutchinson M.I."/>
            <person name="Powell A.J."/>
            <person name="Barry K."/>
            <person name="Miller A.N."/>
            <person name="Grigoriev I.V."/>
            <person name="Debuchy R."/>
            <person name="Gladieux P."/>
            <person name="Thoren M.H."/>
            <person name="Johannesson H."/>
        </authorList>
    </citation>
    <scope>NUCLEOTIDE SEQUENCE</scope>
    <source>
        <strain evidence="3">SMH2392-1A</strain>
    </source>
</reference>
<dbReference type="PANTHER" id="PTHR38788">
    <property type="entry name" value="CLR5 DOMAIN-CONTAINING PROTEIN"/>
    <property type="match status" value="1"/>
</dbReference>
<feature type="compositionally biased region" description="Low complexity" evidence="1">
    <location>
        <begin position="94"/>
        <end position="106"/>
    </location>
</feature>
<protein>
    <submittedName>
        <fullName evidence="3">Clr5 domain-containing protein</fullName>
    </submittedName>
</protein>
<evidence type="ECO:0000313" key="3">
    <source>
        <dbReference type="EMBL" id="KAK0709778.1"/>
    </source>
</evidence>
<feature type="domain" description="Clr5" evidence="2">
    <location>
        <begin position="1"/>
        <end position="54"/>
    </location>
</feature>
<dbReference type="Pfam" id="PF14420">
    <property type="entry name" value="Clr5"/>
    <property type="match status" value="1"/>
</dbReference>
<dbReference type="AlphaFoldDB" id="A0AA40A5M4"/>
<evidence type="ECO:0000313" key="4">
    <source>
        <dbReference type="Proteomes" id="UP001172101"/>
    </source>
</evidence>
<accession>A0AA40A5M4</accession>
<evidence type="ECO:0000256" key="1">
    <source>
        <dbReference type="SAM" id="MobiDB-lite"/>
    </source>
</evidence>
<dbReference type="EMBL" id="JAUIRO010000006">
    <property type="protein sequence ID" value="KAK0709778.1"/>
    <property type="molecule type" value="Genomic_DNA"/>
</dbReference>
<keyword evidence="4" id="KW-1185">Reference proteome</keyword>
<feature type="region of interest" description="Disordered" evidence="1">
    <location>
        <begin position="71"/>
        <end position="106"/>
    </location>
</feature>
<dbReference type="GeneID" id="85321670"/>
<proteinExistence type="predicted"/>
<dbReference type="Proteomes" id="UP001172101">
    <property type="component" value="Unassembled WGS sequence"/>
</dbReference>
<dbReference type="RefSeq" id="XP_060293082.1">
    <property type="nucleotide sequence ID" value="XM_060438400.1"/>
</dbReference>
<name>A0AA40A5M4_9PEZI</name>